<comment type="subunit">
    <text evidence="2">Homotrimer.</text>
</comment>
<dbReference type="InterPro" id="IPR033900">
    <property type="entry name" value="Gram_neg_porin_domain"/>
</dbReference>
<dbReference type="RefSeq" id="WP_060247353.1">
    <property type="nucleotide sequence ID" value="NZ_LPJR01000096.1"/>
</dbReference>
<dbReference type="GO" id="GO:0034220">
    <property type="term" value="P:monoatomic ion transmembrane transport"/>
    <property type="evidence" value="ECO:0007669"/>
    <property type="project" value="InterPro"/>
</dbReference>
<protein>
    <submittedName>
        <fullName evidence="13">Porin</fullName>
    </submittedName>
</protein>
<name>A0A132E5F8_9BURK</name>
<keyword evidence="4" id="KW-1134">Transmembrane beta strand</keyword>
<evidence type="ECO:0000256" key="11">
    <source>
        <dbReference type="SAM" id="SignalP"/>
    </source>
</evidence>
<keyword evidence="10" id="KW-0998">Cell outer membrane</keyword>
<evidence type="ECO:0000313" key="14">
    <source>
        <dbReference type="Proteomes" id="UP000062912"/>
    </source>
</evidence>
<evidence type="ECO:0000256" key="3">
    <source>
        <dbReference type="ARBA" id="ARBA00022448"/>
    </source>
</evidence>
<evidence type="ECO:0000256" key="10">
    <source>
        <dbReference type="ARBA" id="ARBA00023237"/>
    </source>
</evidence>
<dbReference type="Pfam" id="PF13609">
    <property type="entry name" value="Porin_4"/>
    <property type="match status" value="1"/>
</dbReference>
<proteinExistence type="predicted"/>
<feature type="signal peptide" evidence="11">
    <location>
        <begin position="1"/>
        <end position="21"/>
    </location>
</feature>
<dbReference type="Proteomes" id="UP000062912">
    <property type="component" value="Unassembled WGS sequence"/>
</dbReference>
<dbReference type="InterPro" id="IPR023614">
    <property type="entry name" value="Porin_dom_sf"/>
</dbReference>
<keyword evidence="6 11" id="KW-0732">Signal</keyword>
<evidence type="ECO:0000256" key="7">
    <source>
        <dbReference type="ARBA" id="ARBA00023065"/>
    </source>
</evidence>
<keyword evidence="8" id="KW-0626">Porin</keyword>
<dbReference type="EMBL" id="LPJR01000096">
    <property type="protein sequence ID" value="KWF16649.1"/>
    <property type="molecule type" value="Genomic_DNA"/>
</dbReference>
<feature type="chain" id="PRO_5007290389" evidence="11">
    <location>
        <begin position="22"/>
        <end position="379"/>
    </location>
</feature>
<accession>A0A132E5F8</accession>
<evidence type="ECO:0000256" key="8">
    <source>
        <dbReference type="ARBA" id="ARBA00023114"/>
    </source>
</evidence>
<dbReference type="PRINTS" id="PR00182">
    <property type="entry name" value="ECOLNEIPORIN"/>
</dbReference>
<comment type="subcellular location">
    <subcellularLocation>
        <location evidence="1">Cell outer membrane</location>
        <topology evidence="1">Multi-pass membrane protein</topology>
    </subcellularLocation>
</comment>
<dbReference type="CDD" id="cd00342">
    <property type="entry name" value="gram_neg_porins"/>
    <property type="match status" value="1"/>
</dbReference>
<feature type="domain" description="Porin" evidence="12">
    <location>
        <begin position="15"/>
        <end position="341"/>
    </location>
</feature>
<sequence length="379" mass="39293">MKKTSLVLSAGFLIGCANAHAQSSVLLFGVLDEGINYTNNVGGKSSWQMASGDLSTSRWGIKGNEDLGGGLHAIFDLESGFAIESGQLGYGGRLFGFQSYVGLQSDRLGTLTLGRQFDSVSDTIGPLTANGSWAGFLFSHPLDNDNTDASFHANNAVKYTSPTIAGVSGTVMIGLSNAAAGFTQNRMLGVGLNYTYRTLSVAAVYENLSNPGTTTGGALTPDDTGFVAGNQKIYGIGVNYGIGPATLGAVYSHVNVGRPDASLYAGDLGLANARLTFDNLEVNAKYNITPALMVGGMYTYTRGGLDRAGAKSSLHWNQLGAIAQYSLSKRTSVYTQIAYQQVGGSATGTPLDGALVPGSPGASSNGHQIVGRVALNHAF</sequence>
<dbReference type="InterPro" id="IPR050298">
    <property type="entry name" value="Gram-neg_bact_OMP"/>
</dbReference>
<evidence type="ECO:0000256" key="5">
    <source>
        <dbReference type="ARBA" id="ARBA00022692"/>
    </source>
</evidence>
<evidence type="ECO:0000313" key="13">
    <source>
        <dbReference type="EMBL" id="KWF16649.1"/>
    </source>
</evidence>
<dbReference type="OrthoDB" id="8982743at2"/>
<evidence type="ECO:0000256" key="9">
    <source>
        <dbReference type="ARBA" id="ARBA00023136"/>
    </source>
</evidence>
<dbReference type="InterPro" id="IPR001702">
    <property type="entry name" value="Porin_Gram-ve"/>
</dbReference>
<keyword evidence="9" id="KW-0472">Membrane</keyword>
<reference evidence="13 14" key="1">
    <citation type="submission" date="2015-11" db="EMBL/GenBank/DDBJ databases">
        <title>Expanding the genomic diversity of Burkholderia species for the development of highly accurate diagnostics.</title>
        <authorList>
            <person name="Sahl J."/>
            <person name="Keim P."/>
            <person name="Wagner D."/>
        </authorList>
    </citation>
    <scope>NUCLEOTIDE SEQUENCE [LARGE SCALE GENOMIC DNA]</scope>
    <source>
        <strain evidence="13 14">MSMB368WGS</strain>
    </source>
</reference>
<dbReference type="GO" id="GO:0046930">
    <property type="term" value="C:pore complex"/>
    <property type="evidence" value="ECO:0007669"/>
    <property type="project" value="UniProtKB-KW"/>
</dbReference>
<evidence type="ECO:0000256" key="2">
    <source>
        <dbReference type="ARBA" id="ARBA00011233"/>
    </source>
</evidence>
<comment type="caution">
    <text evidence="13">The sequence shown here is derived from an EMBL/GenBank/DDBJ whole genome shotgun (WGS) entry which is preliminary data.</text>
</comment>
<dbReference type="Gene3D" id="2.40.160.10">
    <property type="entry name" value="Porin"/>
    <property type="match status" value="1"/>
</dbReference>
<keyword evidence="5" id="KW-0812">Transmembrane</keyword>
<evidence type="ECO:0000259" key="12">
    <source>
        <dbReference type="Pfam" id="PF13609"/>
    </source>
</evidence>
<dbReference type="SUPFAM" id="SSF56935">
    <property type="entry name" value="Porins"/>
    <property type="match status" value="1"/>
</dbReference>
<dbReference type="PANTHER" id="PTHR34501">
    <property type="entry name" value="PROTEIN YDDL-RELATED"/>
    <property type="match status" value="1"/>
</dbReference>
<evidence type="ECO:0000256" key="1">
    <source>
        <dbReference type="ARBA" id="ARBA00004571"/>
    </source>
</evidence>
<dbReference type="AlphaFoldDB" id="A0A132E5F8"/>
<evidence type="ECO:0000256" key="6">
    <source>
        <dbReference type="ARBA" id="ARBA00022729"/>
    </source>
</evidence>
<dbReference type="PANTHER" id="PTHR34501:SF9">
    <property type="entry name" value="MAJOR OUTER MEMBRANE PROTEIN P.IA"/>
    <property type="match status" value="1"/>
</dbReference>
<organism evidence="13 14">
    <name type="scientific">Burkholderia pseudomultivorans</name>
    <dbReference type="NCBI Taxonomy" id="1207504"/>
    <lineage>
        <taxon>Bacteria</taxon>
        <taxon>Pseudomonadati</taxon>
        <taxon>Pseudomonadota</taxon>
        <taxon>Betaproteobacteria</taxon>
        <taxon>Burkholderiales</taxon>
        <taxon>Burkholderiaceae</taxon>
        <taxon>Burkholderia</taxon>
        <taxon>Burkholderia cepacia complex</taxon>
    </lineage>
</organism>
<dbReference type="GO" id="GO:0015288">
    <property type="term" value="F:porin activity"/>
    <property type="evidence" value="ECO:0007669"/>
    <property type="project" value="UniProtKB-KW"/>
</dbReference>
<gene>
    <name evidence="13" type="ORF">WT56_33360</name>
</gene>
<dbReference type="PROSITE" id="PS51257">
    <property type="entry name" value="PROKAR_LIPOPROTEIN"/>
    <property type="match status" value="1"/>
</dbReference>
<keyword evidence="3" id="KW-0813">Transport</keyword>
<dbReference type="GO" id="GO:0009279">
    <property type="term" value="C:cell outer membrane"/>
    <property type="evidence" value="ECO:0007669"/>
    <property type="project" value="UniProtKB-SubCell"/>
</dbReference>
<evidence type="ECO:0000256" key="4">
    <source>
        <dbReference type="ARBA" id="ARBA00022452"/>
    </source>
</evidence>
<keyword evidence="7" id="KW-0406">Ion transport</keyword>
<dbReference type="InterPro" id="IPR002299">
    <property type="entry name" value="Porin_Neis"/>
</dbReference>
<dbReference type="PRINTS" id="PR00184">
    <property type="entry name" value="NEISSPPORIN"/>
</dbReference>